<dbReference type="SUPFAM" id="SSF53335">
    <property type="entry name" value="S-adenosyl-L-methionine-dependent methyltransferases"/>
    <property type="match status" value="1"/>
</dbReference>
<keyword evidence="1" id="KW-0808">Transferase</keyword>
<dbReference type="CDD" id="cd02440">
    <property type="entry name" value="AdoMet_MTases"/>
    <property type="match status" value="1"/>
</dbReference>
<dbReference type="PANTHER" id="PTHR43861">
    <property type="entry name" value="TRANS-ACONITATE 2-METHYLTRANSFERASE-RELATED"/>
    <property type="match status" value="1"/>
</dbReference>
<dbReference type="EMBL" id="JACONV010000015">
    <property type="protein sequence ID" value="MBC3956924.1"/>
    <property type="molecule type" value="Genomic_DNA"/>
</dbReference>
<dbReference type="InterPro" id="IPR029063">
    <property type="entry name" value="SAM-dependent_MTases_sf"/>
</dbReference>
<proteinExistence type="predicted"/>
<accession>A0ABR7BIE5</accession>
<dbReference type="Gene3D" id="3.40.50.150">
    <property type="entry name" value="Vaccinia Virus protein VP39"/>
    <property type="match status" value="1"/>
</dbReference>
<dbReference type="GO" id="GO:0008168">
    <property type="term" value="F:methyltransferase activity"/>
    <property type="evidence" value="ECO:0007669"/>
    <property type="project" value="UniProtKB-KW"/>
</dbReference>
<dbReference type="Proteomes" id="UP000660131">
    <property type="component" value="Unassembled WGS sequence"/>
</dbReference>
<evidence type="ECO:0000313" key="1">
    <source>
        <dbReference type="EMBL" id="MBC3956924.1"/>
    </source>
</evidence>
<sequence>MSTRLCPVCQNPLQRGLYAWHLTCAHCHYEGSVLEPVINSSPAHELIDESKREAGLKTLRTRNFQTVLSRIKALKKQGSRLLEVGCAHGWFLDLARQDFDVTGIEPDHQLLERLDKSLPVRHGYFPQALNEGETFDIIVFNDVIEHIPDIRMTLDTCHRHMNEGGLLVLNLPNSNGIFYRQARWLAQHSVQGPFNRLWQKDLPSPHVHYFNPTNLEGLLDMQGFSLIERGRLPTLVLKGLHARIALVKGLGPLTQQAAYVAILLALPMLRLLPGDIFYCLAQQQSD</sequence>
<comment type="caution">
    <text evidence="1">The sequence shown here is derived from an EMBL/GenBank/DDBJ whole genome shotgun (WGS) entry which is preliminary data.</text>
</comment>
<gene>
    <name evidence="1" type="ORF">H8S56_18110</name>
</gene>
<reference evidence="1 2" key="1">
    <citation type="submission" date="2020-08" db="EMBL/GenBank/DDBJ databases">
        <title>Putative novel bacterial strains isolated from necrotic wheat leaf tissues caused by Xanthomonas translucens.</title>
        <authorList>
            <person name="Tambong J.T."/>
        </authorList>
    </citation>
    <scope>NUCLEOTIDE SEQUENCE [LARGE SCALE GENOMIC DNA]</scope>
    <source>
        <strain evidence="1 2">DOAB 1067</strain>
    </source>
</reference>
<dbReference type="GO" id="GO:0032259">
    <property type="term" value="P:methylation"/>
    <property type="evidence" value="ECO:0007669"/>
    <property type="project" value="UniProtKB-KW"/>
</dbReference>
<dbReference type="RefSeq" id="WP_187519390.1">
    <property type="nucleotide sequence ID" value="NZ_JACONV010000015.1"/>
</dbReference>
<name>A0ABR7BIE5_9PSED</name>
<organism evidence="1 2">
    <name type="scientific">Pseudomonas triticifolii</name>
    <dbReference type="NCBI Taxonomy" id="2762592"/>
    <lineage>
        <taxon>Bacteria</taxon>
        <taxon>Pseudomonadati</taxon>
        <taxon>Pseudomonadota</taxon>
        <taxon>Gammaproteobacteria</taxon>
        <taxon>Pseudomonadales</taxon>
        <taxon>Pseudomonadaceae</taxon>
        <taxon>Pseudomonas</taxon>
    </lineage>
</organism>
<dbReference type="Pfam" id="PF13489">
    <property type="entry name" value="Methyltransf_23"/>
    <property type="match status" value="1"/>
</dbReference>
<evidence type="ECO:0000313" key="2">
    <source>
        <dbReference type="Proteomes" id="UP000660131"/>
    </source>
</evidence>
<keyword evidence="1" id="KW-0489">Methyltransferase</keyword>
<keyword evidence="2" id="KW-1185">Reference proteome</keyword>
<protein>
    <submittedName>
        <fullName evidence="1">Class I SAM-dependent methyltransferase</fullName>
    </submittedName>
</protein>